<dbReference type="PANTHER" id="PTHR11669:SF9">
    <property type="entry name" value="REPLICATION FACTOR C SUBUNIT 5"/>
    <property type="match status" value="1"/>
</dbReference>
<dbReference type="AlphaFoldDB" id="A0A9N9WRL5"/>
<reference evidence="9" key="2">
    <citation type="submission" date="2022-10" db="EMBL/GenBank/DDBJ databases">
        <authorList>
            <consortium name="ENA_rothamsted_submissions"/>
            <consortium name="culmorum"/>
            <person name="King R."/>
        </authorList>
    </citation>
    <scope>NUCLEOTIDE SEQUENCE</scope>
</reference>
<keyword evidence="10" id="KW-1185">Reference proteome</keyword>
<dbReference type="NCBIfam" id="NF001679">
    <property type="entry name" value="PRK00440.1"/>
    <property type="match status" value="1"/>
</dbReference>
<keyword evidence="5" id="KW-0067">ATP-binding</keyword>
<feature type="domain" description="AAA+ ATPase" evidence="8">
    <location>
        <begin position="43"/>
        <end position="171"/>
    </location>
</feature>
<dbReference type="InterPro" id="IPR050238">
    <property type="entry name" value="DNA_Rep/Repair_Clamp_Loader"/>
</dbReference>
<dbReference type="GO" id="GO:0006281">
    <property type="term" value="P:DNA repair"/>
    <property type="evidence" value="ECO:0007669"/>
    <property type="project" value="TreeGrafter"/>
</dbReference>
<dbReference type="InterPro" id="IPR008921">
    <property type="entry name" value="DNA_pol3_clamp-load_cplx_C"/>
</dbReference>
<dbReference type="GO" id="GO:0006261">
    <property type="term" value="P:DNA-templated DNA replication"/>
    <property type="evidence" value="ECO:0007669"/>
    <property type="project" value="TreeGrafter"/>
</dbReference>
<gene>
    <name evidence="9" type="ORF">CHIRRI_LOCUS6049</name>
</gene>
<dbReference type="InterPro" id="IPR013748">
    <property type="entry name" value="Rep_factorC_C"/>
</dbReference>
<dbReference type="InterPro" id="IPR003593">
    <property type="entry name" value="AAA+_ATPase"/>
</dbReference>
<dbReference type="SUPFAM" id="SSF48019">
    <property type="entry name" value="post-AAA+ oligomerization domain-like"/>
    <property type="match status" value="1"/>
</dbReference>
<dbReference type="Gene3D" id="1.20.272.10">
    <property type="match status" value="1"/>
</dbReference>
<dbReference type="GO" id="GO:0016887">
    <property type="term" value="F:ATP hydrolysis activity"/>
    <property type="evidence" value="ECO:0007669"/>
    <property type="project" value="InterPro"/>
</dbReference>
<evidence type="ECO:0000256" key="3">
    <source>
        <dbReference type="ARBA" id="ARBA00022705"/>
    </source>
</evidence>
<dbReference type="Pfam" id="PF08542">
    <property type="entry name" value="Rep_fac_C"/>
    <property type="match status" value="1"/>
</dbReference>
<sequence>MVQNQENTCNLPWVEKYRPATLNDLISHEDIISTIRKFIDQNQMPHLLFYGPAGTGKTSTILACAKQLYSPAQFQSMVLELNASDDRGIGIVRGQVLNFASTRTIFNAGFKLIILDEADAMTNDAQNALRRIIEKYTDNVRFCIICNYLSKIIPALQSRCTRFRFAPLSSDQIIPRLNYVVEKENLKVTEDGKKALMDLSGGDMRKVLNVLQSTWMAFKDVTEDNVYTCVGHPLKKDIDNIVYWLLNDENFKETYQKINKLKLDKGLALEDILTQVHLYIQRIELPPRVISQLIIKMGNIEERLNQGCTEKIQISALVAAFRIARNQVTVDDE</sequence>
<dbReference type="CDD" id="cd00009">
    <property type="entry name" value="AAA"/>
    <property type="match status" value="1"/>
</dbReference>
<protein>
    <recommendedName>
        <fullName evidence="7">Activator 1 subunit 5</fullName>
    </recommendedName>
</protein>
<dbReference type="OrthoDB" id="10254700at2759"/>
<accession>A0A9N9WRL5</accession>
<dbReference type="PANTHER" id="PTHR11669">
    <property type="entry name" value="REPLICATION FACTOR C / DNA POLYMERASE III GAMMA-TAU SUBUNIT"/>
    <property type="match status" value="1"/>
</dbReference>
<dbReference type="InterPro" id="IPR047854">
    <property type="entry name" value="RFC_lid"/>
</dbReference>
<dbReference type="InterPro" id="IPR027417">
    <property type="entry name" value="P-loop_NTPase"/>
</dbReference>
<dbReference type="FunFam" id="1.10.8.60:FF:000028">
    <property type="entry name" value="Replication factor C subunit 5"/>
    <property type="match status" value="1"/>
</dbReference>
<proteinExistence type="inferred from homology"/>
<dbReference type="InterPro" id="IPR003959">
    <property type="entry name" value="ATPase_AAA_core"/>
</dbReference>
<evidence type="ECO:0000313" key="9">
    <source>
        <dbReference type="EMBL" id="CAG9803148.1"/>
    </source>
</evidence>
<keyword evidence="6" id="KW-0539">Nucleus</keyword>
<dbReference type="GO" id="GO:0003689">
    <property type="term" value="F:DNA clamp loader activity"/>
    <property type="evidence" value="ECO:0007669"/>
    <property type="project" value="TreeGrafter"/>
</dbReference>
<name>A0A9N9WRL5_9DIPT</name>
<dbReference type="Proteomes" id="UP001153620">
    <property type="component" value="Chromosome 2"/>
</dbReference>
<evidence type="ECO:0000256" key="1">
    <source>
        <dbReference type="ARBA" id="ARBA00004123"/>
    </source>
</evidence>
<dbReference type="GO" id="GO:0005634">
    <property type="term" value="C:nucleus"/>
    <property type="evidence" value="ECO:0007669"/>
    <property type="project" value="UniProtKB-SubCell"/>
</dbReference>
<dbReference type="EMBL" id="OU895878">
    <property type="protein sequence ID" value="CAG9803148.1"/>
    <property type="molecule type" value="Genomic_DNA"/>
</dbReference>
<keyword evidence="3" id="KW-0235">DNA replication</keyword>
<dbReference type="FunFam" id="1.20.272.10:FF:000004">
    <property type="entry name" value="Replication factor C subunit 5"/>
    <property type="match status" value="1"/>
</dbReference>
<comment type="similarity">
    <text evidence="2">Belongs to the activator 1 small subunits family.</text>
</comment>
<evidence type="ECO:0000256" key="5">
    <source>
        <dbReference type="ARBA" id="ARBA00022840"/>
    </source>
</evidence>
<dbReference type="Gene3D" id="3.40.50.300">
    <property type="entry name" value="P-loop containing nucleotide triphosphate hydrolases"/>
    <property type="match status" value="1"/>
</dbReference>
<evidence type="ECO:0000259" key="8">
    <source>
        <dbReference type="SMART" id="SM00382"/>
    </source>
</evidence>
<evidence type="ECO:0000256" key="6">
    <source>
        <dbReference type="ARBA" id="ARBA00023242"/>
    </source>
</evidence>
<keyword evidence="4" id="KW-0547">Nucleotide-binding</keyword>
<evidence type="ECO:0000256" key="4">
    <source>
        <dbReference type="ARBA" id="ARBA00022741"/>
    </source>
</evidence>
<dbReference type="SUPFAM" id="SSF52540">
    <property type="entry name" value="P-loop containing nucleoside triphosphate hydrolases"/>
    <property type="match status" value="1"/>
</dbReference>
<dbReference type="FunFam" id="3.40.50.300:FF:000129">
    <property type="entry name" value="Replication factor C subunit 5"/>
    <property type="match status" value="1"/>
</dbReference>
<dbReference type="Pfam" id="PF00004">
    <property type="entry name" value="AAA"/>
    <property type="match status" value="1"/>
</dbReference>
<dbReference type="SMART" id="SM00382">
    <property type="entry name" value="AAA"/>
    <property type="match status" value="1"/>
</dbReference>
<dbReference type="GO" id="GO:0005663">
    <property type="term" value="C:DNA replication factor C complex"/>
    <property type="evidence" value="ECO:0007669"/>
    <property type="project" value="TreeGrafter"/>
</dbReference>
<evidence type="ECO:0000313" key="10">
    <source>
        <dbReference type="Proteomes" id="UP001153620"/>
    </source>
</evidence>
<dbReference type="Gene3D" id="1.10.8.60">
    <property type="match status" value="1"/>
</dbReference>
<organism evidence="9 10">
    <name type="scientific">Chironomus riparius</name>
    <dbReference type="NCBI Taxonomy" id="315576"/>
    <lineage>
        <taxon>Eukaryota</taxon>
        <taxon>Metazoa</taxon>
        <taxon>Ecdysozoa</taxon>
        <taxon>Arthropoda</taxon>
        <taxon>Hexapoda</taxon>
        <taxon>Insecta</taxon>
        <taxon>Pterygota</taxon>
        <taxon>Neoptera</taxon>
        <taxon>Endopterygota</taxon>
        <taxon>Diptera</taxon>
        <taxon>Nematocera</taxon>
        <taxon>Chironomoidea</taxon>
        <taxon>Chironomidae</taxon>
        <taxon>Chironominae</taxon>
        <taxon>Chironomus</taxon>
    </lineage>
</organism>
<dbReference type="GO" id="GO:0003677">
    <property type="term" value="F:DNA binding"/>
    <property type="evidence" value="ECO:0007669"/>
    <property type="project" value="InterPro"/>
</dbReference>
<reference evidence="9" key="1">
    <citation type="submission" date="2022-01" db="EMBL/GenBank/DDBJ databases">
        <authorList>
            <person name="King R."/>
        </authorList>
    </citation>
    <scope>NUCLEOTIDE SEQUENCE</scope>
</reference>
<evidence type="ECO:0000256" key="2">
    <source>
        <dbReference type="ARBA" id="ARBA00005378"/>
    </source>
</evidence>
<comment type="subcellular location">
    <subcellularLocation>
        <location evidence="1">Nucleus</location>
    </subcellularLocation>
</comment>
<evidence type="ECO:0000256" key="7">
    <source>
        <dbReference type="ARBA" id="ARBA00080380"/>
    </source>
</evidence>
<dbReference type="GO" id="GO:0005524">
    <property type="term" value="F:ATP binding"/>
    <property type="evidence" value="ECO:0007669"/>
    <property type="project" value="UniProtKB-KW"/>
</dbReference>
<dbReference type="CDD" id="cd18140">
    <property type="entry name" value="HLD_clamp_RFC"/>
    <property type="match status" value="1"/>
</dbReference>